<dbReference type="EMBL" id="BMMF01000001">
    <property type="protein sequence ID" value="GGK18176.1"/>
    <property type="molecule type" value="Genomic_DNA"/>
</dbReference>
<comment type="similarity">
    <text evidence="3 4">Belongs to the RlpA family.</text>
</comment>
<sequence>MTGSTRAAGHLIRIAAMGTLALTLAACGTRVAVDPKLGVSASERVVDENSAVPKGGGREHVGRPYTIAGRTYVPRHDPDYSQEGLASWYGARFHGRRTANGEVFDRFALSAAHTTMPLPSYARVTNLDNDRSIIVRVNDRGPFHGSRIIDVSRAVADTLAFRGAGTARVRVDYVGPASTEGSDDEILMATLRTDGRLAQMPIDGATTIQVASAGGVPQVDRIPLAAADRPVAPTLAFASAPQTVALPAPPLRPSELASVAPRAVNASLPASASAPVPSAPIPGATLPGAAPAAELRGAQDPTHLVGIFFAAPDQPAAGFTRTFGAAAIQPATSLRR</sequence>
<keyword evidence="3" id="KW-0472">Membrane</keyword>
<accession>A0A917Q312</accession>
<keyword evidence="5" id="KW-0732">Signal</keyword>
<dbReference type="NCBIfam" id="TIGR00413">
    <property type="entry name" value="rlpA"/>
    <property type="match status" value="1"/>
</dbReference>
<feature type="chain" id="PRO_5037548348" description="Endolytic peptidoglycan transglycosylase RlpA" evidence="5">
    <location>
        <begin position="26"/>
        <end position="336"/>
    </location>
</feature>
<keyword evidence="3" id="KW-1003">Cell membrane</keyword>
<proteinExistence type="inferred from homology"/>
<dbReference type="InterPro" id="IPR009009">
    <property type="entry name" value="RlpA-like_DPBB"/>
</dbReference>
<dbReference type="GO" id="GO:0000270">
    <property type="term" value="P:peptidoglycan metabolic process"/>
    <property type="evidence" value="ECO:0007669"/>
    <property type="project" value="UniProtKB-UniRule"/>
</dbReference>
<organism evidence="7 8">
    <name type="scientific">Salinarimonas ramus</name>
    <dbReference type="NCBI Taxonomy" id="690164"/>
    <lineage>
        <taxon>Bacteria</taxon>
        <taxon>Pseudomonadati</taxon>
        <taxon>Pseudomonadota</taxon>
        <taxon>Alphaproteobacteria</taxon>
        <taxon>Hyphomicrobiales</taxon>
        <taxon>Salinarimonadaceae</taxon>
        <taxon>Salinarimonas</taxon>
    </lineage>
</organism>
<name>A0A917Q312_9HYPH</name>
<feature type="signal peptide" evidence="5">
    <location>
        <begin position="1"/>
        <end position="25"/>
    </location>
</feature>
<dbReference type="Gene3D" id="2.40.40.10">
    <property type="entry name" value="RlpA-like domain"/>
    <property type="match status" value="1"/>
</dbReference>
<evidence type="ECO:0000256" key="5">
    <source>
        <dbReference type="SAM" id="SignalP"/>
    </source>
</evidence>
<dbReference type="PROSITE" id="PS51257">
    <property type="entry name" value="PROKAR_LIPOPROTEIN"/>
    <property type="match status" value="1"/>
</dbReference>
<reference evidence="7 8" key="1">
    <citation type="journal article" date="2014" name="Int. J. Syst. Evol. Microbiol.">
        <title>Complete genome sequence of Corynebacterium casei LMG S-19264T (=DSM 44701T), isolated from a smear-ripened cheese.</title>
        <authorList>
            <consortium name="US DOE Joint Genome Institute (JGI-PGF)"/>
            <person name="Walter F."/>
            <person name="Albersmeier A."/>
            <person name="Kalinowski J."/>
            <person name="Ruckert C."/>
        </authorList>
    </citation>
    <scope>NUCLEOTIDE SEQUENCE [LARGE SCALE GENOMIC DNA]</scope>
    <source>
        <strain evidence="7 8">CGMCC 1.9161</strain>
    </source>
</reference>
<dbReference type="InterPro" id="IPR036908">
    <property type="entry name" value="RlpA-like_sf"/>
</dbReference>
<evidence type="ECO:0000259" key="6">
    <source>
        <dbReference type="Pfam" id="PF03330"/>
    </source>
</evidence>
<dbReference type="PANTHER" id="PTHR34183">
    <property type="entry name" value="ENDOLYTIC PEPTIDOGLYCAN TRANSGLYCOSYLASE RLPA"/>
    <property type="match status" value="1"/>
</dbReference>
<evidence type="ECO:0000256" key="4">
    <source>
        <dbReference type="RuleBase" id="RU003495"/>
    </source>
</evidence>
<dbReference type="HAMAP" id="MF_02071">
    <property type="entry name" value="RlpA"/>
    <property type="match status" value="1"/>
</dbReference>
<evidence type="ECO:0000256" key="2">
    <source>
        <dbReference type="ARBA" id="ARBA00023316"/>
    </source>
</evidence>
<keyword evidence="2 3" id="KW-0961">Cell wall biogenesis/degradation</keyword>
<keyword evidence="3" id="KW-0564">Palmitate</keyword>
<gene>
    <name evidence="3" type="primary">rlpA</name>
    <name evidence="7" type="ORF">GCM10011322_01130</name>
</gene>
<comment type="function">
    <text evidence="3">Lytic transglycosylase with a strong preference for naked glycan strands that lack stem peptides.</text>
</comment>
<dbReference type="RefSeq" id="WP_188908386.1">
    <property type="nucleotide sequence ID" value="NZ_BMMF01000001.1"/>
</dbReference>
<evidence type="ECO:0000313" key="7">
    <source>
        <dbReference type="EMBL" id="GGK18176.1"/>
    </source>
</evidence>
<feature type="domain" description="RlpA-like protein double-psi beta-barrel" evidence="6">
    <location>
        <begin position="82"/>
        <end position="171"/>
    </location>
</feature>
<dbReference type="PANTHER" id="PTHR34183:SF1">
    <property type="entry name" value="ENDOLYTIC PEPTIDOGLYCAN TRANSGLYCOSYLASE RLPA"/>
    <property type="match status" value="1"/>
</dbReference>
<keyword evidence="1 3" id="KW-0456">Lyase</keyword>
<protein>
    <recommendedName>
        <fullName evidence="3">Endolytic peptidoglycan transglycosylase RlpA</fullName>
        <ecNumber evidence="3">4.2.2.-</ecNumber>
    </recommendedName>
</protein>
<dbReference type="Proteomes" id="UP000600449">
    <property type="component" value="Unassembled WGS sequence"/>
</dbReference>
<keyword evidence="3" id="KW-0449">Lipoprotein</keyword>
<evidence type="ECO:0000256" key="3">
    <source>
        <dbReference type="HAMAP-Rule" id="MF_02071"/>
    </source>
</evidence>
<dbReference type="SUPFAM" id="SSF50685">
    <property type="entry name" value="Barwin-like endoglucanases"/>
    <property type="match status" value="1"/>
</dbReference>
<dbReference type="InterPro" id="IPR012997">
    <property type="entry name" value="RplA"/>
</dbReference>
<dbReference type="Pfam" id="PF03330">
    <property type="entry name" value="DPBB_1"/>
    <property type="match status" value="1"/>
</dbReference>
<dbReference type="InterPro" id="IPR034718">
    <property type="entry name" value="RlpA"/>
</dbReference>
<dbReference type="GO" id="GO:0008932">
    <property type="term" value="F:lytic endotransglycosylase activity"/>
    <property type="evidence" value="ECO:0007669"/>
    <property type="project" value="UniProtKB-UniRule"/>
</dbReference>
<keyword evidence="8" id="KW-1185">Reference proteome</keyword>
<evidence type="ECO:0000256" key="1">
    <source>
        <dbReference type="ARBA" id="ARBA00023239"/>
    </source>
</evidence>
<dbReference type="GO" id="GO:0009279">
    <property type="term" value="C:cell outer membrane"/>
    <property type="evidence" value="ECO:0007669"/>
    <property type="project" value="TreeGrafter"/>
</dbReference>
<dbReference type="EC" id="4.2.2.-" evidence="3"/>
<comment type="subcellular location">
    <subcellularLocation>
        <location evidence="3">Cell membrane</location>
        <topology evidence="3">Lipid-anchor</topology>
    </subcellularLocation>
</comment>
<dbReference type="GO" id="GO:0071555">
    <property type="term" value="P:cell wall organization"/>
    <property type="evidence" value="ECO:0007669"/>
    <property type="project" value="UniProtKB-KW"/>
</dbReference>
<dbReference type="GO" id="GO:0005886">
    <property type="term" value="C:plasma membrane"/>
    <property type="evidence" value="ECO:0007669"/>
    <property type="project" value="UniProtKB-SubCell"/>
</dbReference>
<dbReference type="CDD" id="cd22268">
    <property type="entry name" value="DPBB_RlpA-like"/>
    <property type="match status" value="1"/>
</dbReference>
<evidence type="ECO:0000313" key="8">
    <source>
        <dbReference type="Proteomes" id="UP000600449"/>
    </source>
</evidence>
<comment type="caution">
    <text evidence="7">The sequence shown here is derived from an EMBL/GenBank/DDBJ whole genome shotgun (WGS) entry which is preliminary data.</text>
</comment>
<dbReference type="AlphaFoldDB" id="A0A917Q312"/>